<gene>
    <name evidence="10" type="ORF">RDWZM_008199</name>
</gene>
<accession>A0A9Q0M1B5</accession>
<feature type="region of interest" description="Disordered" evidence="8">
    <location>
        <begin position="866"/>
        <end position="903"/>
    </location>
</feature>
<evidence type="ECO:0000256" key="5">
    <source>
        <dbReference type="ARBA" id="ARBA00023163"/>
    </source>
</evidence>
<feature type="compositionally biased region" description="Basic and acidic residues" evidence="8">
    <location>
        <begin position="425"/>
        <end position="436"/>
    </location>
</feature>
<organism evidence="10 11">
    <name type="scientific">Blomia tropicalis</name>
    <name type="common">Mite</name>
    <dbReference type="NCBI Taxonomy" id="40697"/>
    <lineage>
        <taxon>Eukaryota</taxon>
        <taxon>Metazoa</taxon>
        <taxon>Ecdysozoa</taxon>
        <taxon>Arthropoda</taxon>
        <taxon>Chelicerata</taxon>
        <taxon>Arachnida</taxon>
        <taxon>Acari</taxon>
        <taxon>Acariformes</taxon>
        <taxon>Sarcoptiformes</taxon>
        <taxon>Astigmata</taxon>
        <taxon>Glycyphagoidea</taxon>
        <taxon>Echimyopodidae</taxon>
        <taxon>Blomia</taxon>
    </lineage>
</organism>
<dbReference type="EMBL" id="JAPWDV010000003">
    <property type="protein sequence ID" value="KAJ6217042.1"/>
    <property type="molecule type" value="Genomic_DNA"/>
</dbReference>
<feature type="domain" description="SAP" evidence="9">
    <location>
        <begin position="507"/>
        <end position="541"/>
    </location>
</feature>
<dbReference type="InterPro" id="IPR036361">
    <property type="entry name" value="SAP_dom_sf"/>
</dbReference>
<dbReference type="InterPro" id="IPR004018">
    <property type="entry name" value="RPEL_repeat"/>
</dbReference>
<keyword evidence="3" id="KW-0805">Transcription regulation</keyword>
<evidence type="ECO:0000256" key="4">
    <source>
        <dbReference type="ARBA" id="ARBA00023054"/>
    </source>
</evidence>
<keyword evidence="4" id="KW-0175">Coiled coil</keyword>
<dbReference type="GO" id="GO:0005634">
    <property type="term" value="C:nucleus"/>
    <property type="evidence" value="ECO:0007669"/>
    <property type="project" value="UniProtKB-SubCell"/>
</dbReference>
<feature type="repeat" description="RPEL" evidence="7">
    <location>
        <begin position="83"/>
        <end position="108"/>
    </location>
</feature>
<dbReference type="GO" id="GO:0045944">
    <property type="term" value="P:positive regulation of transcription by RNA polymerase II"/>
    <property type="evidence" value="ECO:0007669"/>
    <property type="project" value="TreeGrafter"/>
</dbReference>
<keyword evidence="5" id="KW-0804">Transcription</keyword>
<reference evidence="10" key="1">
    <citation type="submission" date="2022-12" db="EMBL/GenBank/DDBJ databases">
        <title>Genome assemblies of Blomia tropicalis.</title>
        <authorList>
            <person name="Cui Y."/>
        </authorList>
    </citation>
    <scope>NUCLEOTIDE SEQUENCE</scope>
    <source>
        <tissue evidence="10">Adult mites</tissue>
    </source>
</reference>
<proteinExistence type="predicted"/>
<dbReference type="SUPFAM" id="SSF68906">
    <property type="entry name" value="SAP domain"/>
    <property type="match status" value="1"/>
</dbReference>
<dbReference type="Gene3D" id="6.10.140.2040">
    <property type="match status" value="1"/>
</dbReference>
<keyword evidence="11" id="KW-1185">Reference proteome</keyword>
<dbReference type="Proteomes" id="UP001142055">
    <property type="component" value="Chromosome 3"/>
</dbReference>
<dbReference type="Gene3D" id="6.10.150.10">
    <property type="match status" value="1"/>
</dbReference>
<evidence type="ECO:0000256" key="7">
    <source>
        <dbReference type="PROSITE-ProRule" id="PRU00401"/>
    </source>
</evidence>
<name>A0A9Q0M1B5_BLOTA</name>
<evidence type="ECO:0000256" key="2">
    <source>
        <dbReference type="ARBA" id="ARBA00022737"/>
    </source>
</evidence>
<dbReference type="InterPro" id="IPR003034">
    <property type="entry name" value="SAP_dom"/>
</dbReference>
<feature type="repeat" description="RPEL" evidence="7">
    <location>
        <begin position="126"/>
        <end position="151"/>
    </location>
</feature>
<evidence type="ECO:0000313" key="10">
    <source>
        <dbReference type="EMBL" id="KAJ6217042.1"/>
    </source>
</evidence>
<evidence type="ECO:0000256" key="1">
    <source>
        <dbReference type="ARBA" id="ARBA00004123"/>
    </source>
</evidence>
<keyword evidence="6" id="KW-0539">Nucleus</keyword>
<feature type="compositionally biased region" description="Polar residues" evidence="8">
    <location>
        <begin position="414"/>
        <end position="424"/>
    </location>
</feature>
<dbReference type="InterPro" id="IPR043451">
    <property type="entry name" value="Myocardin-like"/>
</dbReference>
<dbReference type="GO" id="GO:0003713">
    <property type="term" value="F:transcription coactivator activity"/>
    <property type="evidence" value="ECO:0007669"/>
    <property type="project" value="TreeGrafter"/>
</dbReference>
<dbReference type="PANTHER" id="PTHR22793:SF12">
    <property type="entry name" value="MYOCARDIN-RELATED TRANSCRIPTION FACTOR, ISOFORM H"/>
    <property type="match status" value="1"/>
</dbReference>
<evidence type="ECO:0000313" key="11">
    <source>
        <dbReference type="Proteomes" id="UP001142055"/>
    </source>
</evidence>
<protein>
    <recommendedName>
        <fullName evidence="9">SAP domain-containing protein</fullName>
    </recommendedName>
</protein>
<dbReference type="Pfam" id="PF02755">
    <property type="entry name" value="RPEL"/>
    <property type="match status" value="2"/>
</dbReference>
<feature type="region of interest" description="Disordered" evidence="8">
    <location>
        <begin position="414"/>
        <end position="438"/>
    </location>
</feature>
<evidence type="ECO:0000256" key="6">
    <source>
        <dbReference type="ARBA" id="ARBA00023242"/>
    </source>
</evidence>
<keyword evidence="2" id="KW-0677">Repeat</keyword>
<dbReference type="PROSITE" id="PS51073">
    <property type="entry name" value="RPEL"/>
    <property type="match status" value="2"/>
</dbReference>
<dbReference type="PROSITE" id="PS50800">
    <property type="entry name" value="SAP"/>
    <property type="match status" value="1"/>
</dbReference>
<evidence type="ECO:0000256" key="3">
    <source>
        <dbReference type="ARBA" id="ARBA00023015"/>
    </source>
</evidence>
<dbReference type="OMA" id="PKRFVFE"/>
<evidence type="ECO:0000256" key="8">
    <source>
        <dbReference type="SAM" id="MobiDB-lite"/>
    </source>
</evidence>
<dbReference type="Pfam" id="PF02037">
    <property type="entry name" value="SAP"/>
    <property type="match status" value="1"/>
</dbReference>
<sequence>MMNDDSSITSPPTNSEPNRSPQSVVDCASLANCMGKNKESLKVKLMLRRPIDVLVDQGILPPPKSSPSFYEQKLKLERAKTGDFLKHKIQRRPQRDELVQQHILEDSFDPSYYEQERKLKKARLADDLNERLSQRPGPLELIKGNILHTDETIEQAIKEGQITFKKTCEGEVIKNPPKRFVFEEESSSDSAPSPHQANIINCTVGTSQPNVPHNLQLNNSFIVTNGSNLIIPQASDHSGIVSSTSNVLNTNLSYIVTSPNILPTTTSTTVFIANDNDKATCLNVTAHVPNNVASVTNSNLAQESDPITFGPISNIAIQPGNAVQINQSQKVTKKKIKSKSQPKTRIIKFHEYTGPPNVKKQLNSSQQDAETSYELLLKQQQMFLQWQLECQQQQKYPQISSQNEEDNDLLHNEISTSSDMIAQSDNDKNTSKREESASLSPLIQCNTIAMNGNFQLNQSTLKSDDSMSVDGAQSNNMSLDTTVPCLNLNNQSTKQYAPIVKKIISKLEDMKVSDLKAELKRRNLPVSGPKQQLIERLKPFSDTVVSNNNSLVTAELNGTTTIFNLNDCKNGTQLNNSDILNGNFTMGSPMTNSTTFILKNNLHNDGKKGLNDDLVLISNNDNTISTIPLQLKQPNPITLEAPTLTFPITNTFIPQYQIVSSTPTENKINLNGINLTAPGSIQTPIANKILVNNKLNILNTQPSIISTNLNYNQATNSIGKNSNLTFLASEPIQLGQIKNGLSFNITQPVPNIANKIVGIQNPGPVIHQLLLYPTTLNSTQDMSATNGQQTLTKQRSNSLPSESFHQLQRNTSLPIVINQNPVSQVSTDVSSNLKNVSSKGFVNIANILPQQSFTINQKDIKKSYVSNDNLPNSSTENNNVSCLNKSKPNTTKSTMNRAKSSKSVFTNVSTSTISSTDFNESPKLPEIKEVPMDDKANQIQPDSTTNSNCLDLDFILNFDELNDVPIELNENFMTKPDEKMSMDMNFDSKYKNEDGTKQNGMIDFPDNWFDSVFGQTSTEMAVDQMMESETNTPTYNASFLETINQIFDQNNVSCSKSGDFGNDIMKSDFTKHDPVLSNGFMGQATSTNFASSSSTPFANQQCHFSANYNGNSLKYNMNGTNNFSMDEFVFDDNDLKNSIDFPILLDKVDFAT</sequence>
<dbReference type="PANTHER" id="PTHR22793">
    <property type="entry name" value="MYOCARDIN-RELATED TRANSCRIPTION FACTOR-RELATED"/>
    <property type="match status" value="1"/>
</dbReference>
<evidence type="ECO:0000259" key="9">
    <source>
        <dbReference type="PROSITE" id="PS50800"/>
    </source>
</evidence>
<dbReference type="AlphaFoldDB" id="A0A9Q0M1B5"/>
<dbReference type="Gene3D" id="1.10.720.30">
    <property type="entry name" value="SAP domain"/>
    <property type="match status" value="1"/>
</dbReference>
<dbReference type="SMART" id="SM00707">
    <property type="entry name" value="RPEL"/>
    <property type="match status" value="3"/>
</dbReference>
<dbReference type="SMART" id="SM00513">
    <property type="entry name" value="SAP"/>
    <property type="match status" value="1"/>
</dbReference>
<comment type="caution">
    <text evidence="10">The sequence shown here is derived from an EMBL/GenBank/DDBJ whole genome shotgun (WGS) entry which is preliminary data.</text>
</comment>
<comment type="subcellular location">
    <subcellularLocation>
        <location evidence="1">Nucleus</location>
    </subcellularLocation>
</comment>
<feature type="region of interest" description="Disordered" evidence="8">
    <location>
        <begin position="1"/>
        <end position="23"/>
    </location>
</feature>